<keyword evidence="1" id="KW-0732">Signal</keyword>
<dbReference type="SUPFAM" id="SSF54001">
    <property type="entry name" value="Cysteine proteinases"/>
    <property type="match status" value="1"/>
</dbReference>
<feature type="signal peptide" evidence="1">
    <location>
        <begin position="1"/>
        <end position="17"/>
    </location>
</feature>
<gene>
    <name evidence="2" type="ORF">L0U89_13570</name>
</gene>
<dbReference type="RefSeq" id="WP_234862015.1">
    <property type="nucleotide sequence ID" value="NZ_JAKEVZ010000010.1"/>
</dbReference>
<organism evidence="2 3">
    <name type="scientific">Mariniradius sediminis</name>
    <dbReference type="NCBI Taxonomy" id="2909237"/>
    <lineage>
        <taxon>Bacteria</taxon>
        <taxon>Pseudomonadati</taxon>
        <taxon>Bacteroidota</taxon>
        <taxon>Cytophagia</taxon>
        <taxon>Cytophagales</taxon>
        <taxon>Cyclobacteriaceae</taxon>
        <taxon>Mariniradius</taxon>
    </lineage>
</organism>
<accession>A0ABS9BVK4</accession>
<reference evidence="2 3" key="1">
    <citation type="submission" date="2022-01" db="EMBL/GenBank/DDBJ databases">
        <title>Mariniradius saccharolyticus sp. nov., isolated from sediment of a river.</title>
        <authorList>
            <person name="Liu H."/>
        </authorList>
    </citation>
    <scope>NUCLEOTIDE SEQUENCE [LARGE SCALE GENOMIC DNA]</scope>
    <source>
        <strain evidence="2 3">RY-2</strain>
    </source>
</reference>
<evidence type="ECO:0000313" key="2">
    <source>
        <dbReference type="EMBL" id="MCF1752095.1"/>
    </source>
</evidence>
<proteinExistence type="predicted"/>
<sequence>MRHFLFLLVFLPFLAPAQTVCSLESKERLDGFLQKLSETDNSKQDVNDLVVEVGTWFLKTPYVEKTLEIPGDEQLVIDLMGLDCTTYLETVVTLARLGKMGTCTFEDYSAQLAKLRYIEGVQGGYPTRLHYFSDWIADNAEKGILKDITADIGGVVYANQPSFMSSNPKFYAQLSNPAFVNELKEREKVIGARTYHYIPKDKIASLEQGIQAGDLIAITASMANLDIVHVGFAVKKNGRIHLMHASSVSKMVEVSEKPLADYLAPNKSQSGIMVARLSGK</sequence>
<comment type="caution">
    <text evidence="2">The sequence shown here is derived from an EMBL/GenBank/DDBJ whole genome shotgun (WGS) entry which is preliminary data.</text>
</comment>
<dbReference type="EMBL" id="JAKEVZ010000010">
    <property type="protein sequence ID" value="MCF1752095.1"/>
    <property type="molecule type" value="Genomic_DNA"/>
</dbReference>
<feature type="chain" id="PRO_5047370693" evidence="1">
    <location>
        <begin position="18"/>
        <end position="280"/>
    </location>
</feature>
<dbReference type="Gene3D" id="1.10.3670.10">
    <property type="entry name" value="Putative xylanase like domain"/>
    <property type="match status" value="1"/>
</dbReference>
<keyword evidence="3" id="KW-1185">Reference proteome</keyword>
<dbReference type="Pfam" id="PF07313">
    <property type="entry name" value="AmiA-like"/>
    <property type="match status" value="1"/>
</dbReference>
<dbReference type="InterPro" id="IPR038765">
    <property type="entry name" value="Papain-like_cys_pep_sf"/>
</dbReference>
<name>A0ABS9BVK4_9BACT</name>
<evidence type="ECO:0000313" key="3">
    <source>
        <dbReference type="Proteomes" id="UP001201449"/>
    </source>
</evidence>
<evidence type="ECO:0000256" key="1">
    <source>
        <dbReference type="SAM" id="SignalP"/>
    </source>
</evidence>
<protein>
    <submittedName>
        <fullName evidence="2">DUF1460 domain-containing protein</fullName>
    </submittedName>
</protein>
<dbReference type="Gene3D" id="2.30.260.10">
    <property type="entry name" value="putative xylanase like domain"/>
    <property type="match status" value="1"/>
</dbReference>
<dbReference type="Proteomes" id="UP001201449">
    <property type="component" value="Unassembled WGS sequence"/>
</dbReference>
<dbReference type="InterPro" id="IPR010846">
    <property type="entry name" value="AmiA-like"/>
</dbReference>